<accession>A0ACC1JPP1</accession>
<reference evidence="1" key="1">
    <citation type="submission" date="2022-07" db="EMBL/GenBank/DDBJ databases">
        <title>Phylogenomic reconstructions and comparative analyses of Kickxellomycotina fungi.</title>
        <authorList>
            <person name="Reynolds N.K."/>
            <person name="Stajich J.E."/>
            <person name="Barry K."/>
            <person name="Grigoriev I.V."/>
            <person name="Crous P."/>
            <person name="Smith M.E."/>
        </authorList>
    </citation>
    <scope>NUCLEOTIDE SEQUENCE</scope>
    <source>
        <strain evidence="1">CBS 109366</strain>
    </source>
</reference>
<dbReference type="Proteomes" id="UP001140234">
    <property type="component" value="Unassembled WGS sequence"/>
</dbReference>
<gene>
    <name evidence="1" type="ORF">IWQ57_005004</name>
</gene>
<proteinExistence type="predicted"/>
<evidence type="ECO:0000313" key="2">
    <source>
        <dbReference type="Proteomes" id="UP001140234"/>
    </source>
</evidence>
<protein>
    <submittedName>
        <fullName evidence="1">Uncharacterized protein</fullName>
    </submittedName>
</protein>
<evidence type="ECO:0000313" key="1">
    <source>
        <dbReference type="EMBL" id="KAJ2764867.1"/>
    </source>
</evidence>
<name>A0ACC1JPP1_9FUNG</name>
<sequence>MFQCLPSGHGRDDSEHKTEAAGSSGDAEAERTKFEAEMKVEERACQQWLKDRRVLVRVMQNLLNRSQRWKGARPTTRIYLPPVPMDGTDADIREEWQGPVKLVKLKAGVVA</sequence>
<comment type="caution">
    <text evidence="1">The sequence shown here is derived from an EMBL/GenBank/DDBJ whole genome shotgun (WGS) entry which is preliminary data.</text>
</comment>
<keyword evidence="2" id="KW-1185">Reference proteome</keyword>
<feature type="non-terminal residue" evidence="1">
    <location>
        <position position="111"/>
    </location>
</feature>
<dbReference type="EMBL" id="JANBUJ010002200">
    <property type="protein sequence ID" value="KAJ2764867.1"/>
    <property type="molecule type" value="Genomic_DNA"/>
</dbReference>
<organism evidence="1 2">
    <name type="scientific">Coemansia nantahalensis</name>
    <dbReference type="NCBI Taxonomy" id="2789366"/>
    <lineage>
        <taxon>Eukaryota</taxon>
        <taxon>Fungi</taxon>
        <taxon>Fungi incertae sedis</taxon>
        <taxon>Zoopagomycota</taxon>
        <taxon>Kickxellomycotina</taxon>
        <taxon>Kickxellomycetes</taxon>
        <taxon>Kickxellales</taxon>
        <taxon>Kickxellaceae</taxon>
        <taxon>Coemansia</taxon>
    </lineage>
</organism>